<protein>
    <recommendedName>
        <fullName evidence="4">ABC transporter permease</fullName>
    </recommendedName>
</protein>
<feature type="transmembrane region" description="Helical" evidence="1">
    <location>
        <begin position="238"/>
        <end position="256"/>
    </location>
</feature>
<keyword evidence="1" id="KW-0812">Transmembrane</keyword>
<evidence type="ECO:0000313" key="2">
    <source>
        <dbReference type="EMBL" id="OGY78983.1"/>
    </source>
</evidence>
<dbReference type="InterPro" id="IPR010390">
    <property type="entry name" value="ABC-2_transporter-like"/>
</dbReference>
<keyword evidence="1" id="KW-0472">Membrane</keyword>
<dbReference type="EMBL" id="MHKB01000011">
    <property type="protein sequence ID" value="OGY78983.1"/>
    <property type="molecule type" value="Genomic_DNA"/>
</dbReference>
<dbReference type="PANTHER" id="PTHR36833">
    <property type="entry name" value="SLR0610 PROTEIN-RELATED"/>
    <property type="match status" value="1"/>
</dbReference>
<name>A0A1G2AQ14_9BACT</name>
<keyword evidence="1" id="KW-1133">Transmembrane helix</keyword>
<feature type="transmembrane region" description="Helical" evidence="1">
    <location>
        <begin position="206"/>
        <end position="226"/>
    </location>
</feature>
<accession>A0A1G2AQ14</accession>
<proteinExistence type="predicted"/>
<dbReference type="STRING" id="1798540.A3B74_03800"/>
<comment type="caution">
    <text evidence="2">The sequence shown here is derived from an EMBL/GenBank/DDBJ whole genome shotgun (WGS) entry which is preliminary data.</text>
</comment>
<gene>
    <name evidence="2" type="ORF">A3B74_03800</name>
</gene>
<evidence type="ECO:0000256" key="1">
    <source>
        <dbReference type="SAM" id="Phobius"/>
    </source>
</evidence>
<dbReference type="Proteomes" id="UP000177165">
    <property type="component" value="Unassembled WGS sequence"/>
</dbReference>
<evidence type="ECO:0000313" key="3">
    <source>
        <dbReference type="Proteomes" id="UP000177165"/>
    </source>
</evidence>
<dbReference type="AlphaFoldDB" id="A0A1G2AQ14"/>
<sequence>MLAKTLLKYFHLFVLFGKISMMNQIASRLTFVVAVIGKIIRSALLVVFFQALFLHVSSFAGWSFPEVLLLIAVYLTVEWAVIVTFHRNLAYWFPKTLLDGSFDFILTKPLSPLFYSSFRIVDWFDIVSVPPIVLLWVYVLSRFPWSLQVQDIVLFVVFLLLAILFYFALLLMIASTAFWTIHATGVGRFLENIFRAARYPTSSFRGVFRIVFLFVIPLGFVATLPVEVLLARSSWYSMSYMIVFVAFLLFLAIRFWRFALKHYSSASS</sequence>
<dbReference type="Pfam" id="PF06182">
    <property type="entry name" value="ABC2_membrane_6"/>
    <property type="match status" value="1"/>
</dbReference>
<evidence type="ECO:0008006" key="4">
    <source>
        <dbReference type="Google" id="ProtNLM"/>
    </source>
</evidence>
<feature type="transmembrane region" description="Helical" evidence="1">
    <location>
        <begin position="152"/>
        <end position="185"/>
    </location>
</feature>
<organism evidence="2 3">
    <name type="scientific">Candidatus Kerfeldbacteria bacterium RIFCSPHIGHO2_02_FULL_42_14</name>
    <dbReference type="NCBI Taxonomy" id="1798540"/>
    <lineage>
        <taxon>Bacteria</taxon>
        <taxon>Candidatus Kerfeldiibacteriota</taxon>
    </lineage>
</organism>
<reference evidence="2 3" key="1">
    <citation type="journal article" date="2016" name="Nat. Commun.">
        <title>Thousands of microbial genomes shed light on interconnected biogeochemical processes in an aquifer system.</title>
        <authorList>
            <person name="Anantharaman K."/>
            <person name="Brown C.T."/>
            <person name="Hug L.A."/>
            <person name="Sharon I."/>
            <person name="Castelle C.J."/>
            <person name="Probst A.J."/>
            <person name="Thomas B.C."/>
            <person name="Singh A."/>
            <person name="Wilkins M.J."/>
            <person name="Karaoz U."/>
            <person name="Brodie E.L."/>
            <person name="Williams K.H."/>
            <person name="Hubbard S.S."/>
            <person name="Banfield J.F."/>
        </authorList>
    </citation>
    <scope>NUCLEOTIDE SEQUENCE [LARGE SCALE GENOMIC DNA]</scope>
</reference>
<feature type="transmembrane region" description="Helical" evidence="1">
    <location>
        <begin position="67"/>
        <end position="85"/>
    </location>
</feature>
<dbReference type="PANTHER" id="PTHR36833:SF1">
    <property type="entry name" value="INTEGRAL MEMBRANE TRANSPORT PROTEIN"/>
    <property type="match status" value="1"/>
</dbReference>